<evidence type="ECO:0000313" key="3">
    <source>
        <dbReference type="Proteomes" id="UP000057088"/>
    </source>
</evidence>
<keyword evidence="3" id="KW-1185">Reference proteome</keyword>
<dbReference type="PROSITE" id="PS51257">
    <property type="entry name" value="PROKAR_LIPOPROTEIN"/>
    <property type="match status" value="1"/>
</dbReference>
<reference evidence="3" key="1">
    <citation type="submission" date="2015-12" db="EMBL/GenBank/DDBJ databases">
        <title>FDA dAtabase for Regulatory Grade micrObial Sequences (FDA-ARGOS): Supporting development and validation of Infectious Disease Dx tests.</title>
        <authorList>
            <person name="Hoffmann M."/>
            <person name="Allard M."/>
            <person name="Evans P."/>
            <person name="Brown E."/>
            <person name="Tallon L.J."/>
            <person name="Sadzewicz L."/>
            <person name="Sengamalay N."/>
            <person name="Ott S."/>
            <person name="Godinez A."/>
            <person name="Nagaraj S."/>
            <person name="Vyas G."/>
            <person name="Aluvathingal J."/>
            <person name="Nadendla S."/>
            <person name="Geyer C."/>
            <person name="Sichtig H."/>
        </authorList>
    </citation>
    <scope>NUCLEOTIDE SEQUENCE [LARGE SCALE GENOMIC DNA]</scope>
    <source>
        <strain evidence="3">ATCC 33809</strain>
    </source>
</reference>
<dbReference type="Pfam" id="PF11060">
    <property type="entry name" value="DUF2861"/>
    <property type="match status" value="1"/>
</dbReference>
<dbReference type="EMBL" id="UHIP01000001">
    <property type="protein sequence ID" value="SUP25457.1"/>
    <property type="molecule type" value="Genomic_DNA"/>
</dbReference>
<reference evidence="2 4" key="3">
    <citation type="submission" date="2018-06" db="EMBL/GenBank/DDBJ databases">
        <authorList>
            <consortium name="Pathogen Informatics"/>
            <person name="Doyle S."/>
        </authorList>
    </citation>
    <scope>NUCLEOTIDE SEQUENCE [LARGE SCALE GENOMIC DNA]</scope>
    <source>
        <strain evidence="2 4">NCTC11327</strain>
    </source>
</reference>
<dbReference type="EMBL" id="CP014035">
    <property type="protein sequence ID" value="AMF94745.1"/>
    <property type="molecule type" value="Genomic_DNA"/>
</dbReference>
<proteinExistence type="predicted"/>
<reference evidence="1" key="2">
    <citation type="submission" date="2018-01" db="EMBL/GenBank/DDBJ databases">
        <title>FDA dAtabase for Regulatory Grade micrObial Sequences (FDA-ARGOS): Supporting development and validation of Infectious Disease Dx tests.</title>
        <authorList>
            <person name="Hoffmann M."/>
            <person name="Allard M."/>
            <person name="Evans P."/>
            <person name="Brown E."/>
            <person name="Tallon L."/>
            <person name="Sadzewicz L."/>
            <person name="Sengamalay N."/>
            <person name="Ott S."/>
            <person name="Godinez A."/>
            <person name="Nagaraj S."/>
            <person name="Vyas G."/>
            <person name="Aluvathingal J."/>
            <person name="Nadendla S."/>
            <person name="Geyer C."/>
            <person name="Sichtig H."/>
        </authorList>
    </citation>
    <scope>NUCLEOTIDE SEQUENCE</scope>
    <source>
        <strain evidence="1">ATCC 33809</strain>
    </source>
</reference>
<evidence type="ECO:0000313" key="2">
    <source>
        <dbReference type="EMBL" id="SUP25457.1"/>
    </source>
</evidence>
<dbReference type="KEGG" id="vfl:AL536_14950"/>
<protein>
    <submittedName>
        <fullName evidence="1">DUF2861 domain-containing protein</fullName>
    </submittedName>
    <submittedName>
        <fullName evidence="2">Protein of uncharacterized function (DUF2861)</fullName>
    </submittedName>
</protein>
<evidence type="ECO:0000313" key="1">
    <source>
        <dbReference type="EMBL" id="AMF94745.1"/>
    </source>
</evidence>
<dbReference type="Proteomes" id="UP000254626">
    <property type="component" value="Unassembled WGS sequence"/>
</dbReference>
<dbReference type="InterPro" id="IPR021290">
    <property type="entry name" value="DUF2861"/>
</dbReference>
<dbReference type="GeneID" id="29385713"/>
<evidence type="ECO:0000313" key="4">
    <source>
        <dbReference type="Proteomes" id="UP000254626"/>
    </source>
</evidence>
<gene>
    <name evidence="1" type="ORF">AL536_14950</name>
    <name evidence="2" type="ORF">NCTC11327_01738</name>
</gene>
<organism evidence="2 4">
    <name type="scientific">Vibrio fluvialis</name>
    <dbReference type="NCBI Taxonomy" id="676"/>
    <lineage>
        <taxon>Bacteria</taxon>
        <taxon>Pseudomonadati</taxon>
        <taxon>Pseudomonadota</taxon>
        <taxon>Gammaproteobacteria</taxon>
        <taxon>Vibrionales</taxon>
        <taxon>Vibrionaceae</taxon>
        <taxon>Vibrio</taxon>
    </lineage>
</organism>
<dbReference type="RefSeq" id="WP_061056646.1">
    <property type="nucleotide sequence ID" value="NZ_CABLBX010000003.1"/>
</dbReference>
<accession>A0AAX2LNU1</accession>
<name>A0AAX2LNU1_VIBFL</name>
<dbReference type="AlphaFoldDB" id="A0AAX2LNU1"/>
<dbReference type="Proteomes" id="UP000057088">
    <property type="component" value="Chromosome 2"/>
</dbReference>
<sequence>MNYLRLLFPVALGLSCHVEAGWFPDSPLQKTYLALAEHQPNLAWQELQIALGEQQLDPRYWHAAKQAMLTQTHCGKALRAEPVQVASGVSVSFIRRSGVASQGYQIKLSADSVPSSVPVELVAPSGESLLVGQLAPSAEYQEIETSEMLTPPPFGLYQLKLGTNRYPLVVSVDDSQPWLSVNVQTHTLSLSLPETVAGCADPVANWLWLDEHYDMVKLSTVITSTQTSLPGTGQTPFTARHLSAVATQFEYQHGVKVEYVQRIAIPLPQEP</sequence>